<dbReference type="RefSeq" id="XP_013314884.1">
    <property type="nucleotide sequence ID" value="XM_013459430.1"/>
</dbReference>
<feature type="transmembrane region" description="Helical" evidence="8">
    <location>
        <begin position="668"/>
        <end position="685"/>
    </location>
</feature>
<dbReference type="InterPro" id="IPR050327">
    <property type="entry name" value="Proton-linked_MCT"/>
</dbReference>
<evidence type="ECO:0000256" key="5">
    <source>
        <dbReference type="ARBA" id="ARBA00022776"/>
    </source>
</evidence>
<feature type="transmembrane region" description="Helical" evidence="8">
    <location>
        <begin position="729"/>
        <end position="748"/>
    </location>
</feature>
<dbReference type="InterPro" id="IPR008979">
    <property type="entry name" value="Galactose-bd-like_sf"/>
</dbReference>
<dbReference type="GO" id="GO:0051301">
    <property type="term" value="P:cell division"/>
    <property type="evidence" value="ECO:0007669"/>
    <property type="project" value="UniProtKB-KW"/>
</dbReference>
<feature type="transmembrane region" description="Helical" evidence="8">
    <location>
        <begin position="705"/>
        <end position="722"/>
    </location>
</feature>
<keyword evidence="12" id="KW-1185">Reference proteome</keyword>
<dbReference type="CDD" id="cd08366">
    <property type="entry name" value="APC10"/>
    <property type="match status" value="1"/>
</dbReference>
<gene>
    <name evidence="11" type="ORF">PV05_06667</name>
</gene>
<keyword evidence="8" id="KW-0812">Transmembrane</keyword>
<dbReference type="Proteomes" id="UP000054342">
    <property type="component" value="Unassembled WGS sequence"/>
</dbReference>
<feature type="transmembrane region" description="Helical" evidence="8">
    <location>
        <begin position="567"/>
        <end position="588"/>
    </location>
</feature>
<dbReference type="Pfam" id="PF07690">
    <property type="entry name" value="MFS_1"/>
    <property type="match status" value="1"/>
</dbReference>
<evidence type="ECO:0000313" key="11">
    <source>
        <dbReference type="EMBL" id="KIW54300.1"/>
    </source>
</evidence>
<feature type="transmembrane region" description="Helical" evidence="8">
    <location>
        <begin position="1115"/>
        <end position="1133"/>
    </location>
</feature>
<dbReference type="OrthoDB" id="6499973at2759"/>
<feature type="domain" description="DOC" evidence="10">
    <location>
        <begin position="111"/>
        <end position="342"/>
    </location>
</feature>
<dbReference type="PANTHER" id="PTHR11360:SF315">
    <property type="entry name" value="TRANSPORTER MCH2-RELATED"/>
    <property type="match status" value="1"/>
</dbReference>
<dbReference type="Gene3D" id="2.60.120.260">
    <property type="entry name" value="Galactose-binding domain-like"/>
    <property type="match status" value="1"/>
</dbReference>
<organism evidence="11 12">
    <name type="scientific">Exophiala xenobiotica</name>
    <dbReference type="NCBI Taxonomy" id="348802"/>
    <lineage>
        <taxon>Eukaryota</taxon>
        <taxon>Fungi</taxon>
        <taxon>Dikarya</taxon>
        <taxon>Ascomycota</taxon>
        <taxon>Pezizomycotina</taxon>
        <taxon>Eurotiomycetes</taxon>
        <taxon>Chaetothyriomycetidae</taxon>
        <taxon>Chaetothyriales</taxon>
        <taxon>Herpotrichiellaceae</taxon>
        <taxon>Exophiala</taxon>
    </lineage>
</organism>
<comment type="subcellular location">
    <subcellularLocation>
        <location evidence="1">Membrane</location>
        <topology evidence="1">Multi-pass membrane protein</topology>
    </subcellularLocation>
</comment>
<comment type="similarity">
    <text evidence="3">Belongs to the APC10 family.</text>
</comment>
<dbReference type="HOGENOM" id="CLU_266677_0_0_1"/>
<feature type="region of interest" description="Disordered" evidence="7">
    <location>
        <begin position="40"/>
        <end position="108"/>
    </location>
</feature>
<dbReference type="GO" id="GO:0022857">
    <property type="term" value="F:transmembrane transporter activity"/>
    <property type="evidence" value="ECO:0007669"/>
    <property type="project" value="InterPro"/>
</dbReference>
<protein>
    <recommendedName>
        <fullName evidence="13">DOC domain-containing protein</fullName>
    </recommendedName>
</protein>
<keyword evidence="8" id="KW-0472">Membrane</keyword>
<dbReference type="InterPro" id="IPR036259">
    <property type="entry name" value="MFS_trans_sf"/>
</dbReference>
<dbReference type="Pfam" id="PF03256">
    <property type="entry name" value="ANAPC10"/>
    <property type="match status" value="1"/>
</dbReference>
<feature type="transmembrane region" description="Helical" evidence="8">
    <location>
        <begin position="1060"/>
        <end position="1082"/>
    </location>
</feature>
<accession>A0A0D2EI21</accession>
<dbReference type="Pfam" id="PF07779">
    <property type="entry name" value="Cas1_AcylT"/>
    <property type="match status" value="1"/>
</dbReference>
<dbReference type="InterPro" id="IPR020846">
    <property type="entry name" value="MFS_dom"/>
</dbReference>
<dbReference type="InterPro" id="IPR016901">
    <property type="entry name" value="APC10/Doc1"/>
</dbReference>
<dbReference type="SMART" id="SM01337">
    <property type="entry name" value="APC10"/>
    <property type="match status" value="1"/>
</dbReference>
<sequence>MPRAPRRAAHHAREAATTTPTRPTATNAITAAIPPFMLETPPHAPFLTTPLPPSNNPGNSIVPEANAPRRQQARHQQTPTDHANAHSEGLEHSQVSNNGLGSTVSETGHAEEQSFLESVHHDVEDAKQLRGLRDISSLATWTLSSAKPGCALAQLRNPSPSLFWQSDGPQPHTLTLHFFKLVAIVKMRIYLDFELDESYTPTKMKFFAGMSEGGLVEFGSWEVVETPDSETGETHSSIEGVRGWIDVPLKGVGGRETLYHEDDDILGNGESSSYPSQPTSNDAFGGDVLKAMVVQVRICENHQNGKDTHVRGFQVFARDHTTPGKVKTRARKTRHENQAPEDDGELDKVVGLQPADWIQLFRAIGSTLEDQVAMHTSTDIEHYKNSTWATYSPNLMLIWDPLLAGLMQPRREFVDCDSQARCDIEISMTAARLLHVEQATPPVLLHNLLNKPYPESFGGTHVRSFPRMLDKWPTTSNPSDFKMQRPVISTQAQVLLNYICNDIITVRSKQSQAYCCVPYTHPHSLQKAFLITGACIIVSHLLVSMIQVRLNSSHSLSSRYVVRPTRLILAGATISFAAIYCFAADRTAYFEKSPKGVDQNMFLCLSATSLLAGLATFKKSSSGPANSETKPYSTPDHQQPLSRGQTEEWKGWMQVAILLYHYFDMSKVLWVYQFIRVCVAGYLFMTGYGHTMYFLKTNDFSLRRAVNVLLRTNLLNVILAFVMGTHYDLYYFPALSTVWFLIIWFTIPKKAASHANTWRLMSRIVLSAAIVSLAIRYGEIMETWLTILNDVGLGMPVIDGREFLFRFSLDAYVVYFEENSKENGEVAVPIASGDTVTTYDPNNEPRYGWVVCGALSTINGFTWGILASYGVYLSYYINHATFPGTSDLDYTFIGGVNFAAALISAPLVNLCTQKFGTNVPMYWGSIMFSGGFIAASFATEFWHLVLSQGLLVGLGTGFVWQPATPVLPQWFNKNRSLAQGIAAAGSGLVGVIFSAATTPMIDHLSLAWSLRITGIISLGALVVASILIRDRNTTVRPRIKVFDANLLTQYRVWLLMGYSLFNILGYIVTIYSLSAFAISIGLSQSQGGIVTTILNLGTAVGRPFVGILSDRFGRMTVVAALTMVNVVFIYAVWIPTDSFGLLIFFALVLGVTSGLYWSTIAPLCAEVVDLRELPSTLSLMWLTTSLPTLFSEAIALEIRQPHSSRPYLWPQIYTGLTYLISVLFILELRRQKWGWKREKHQ</sequence>
<dbReference type="GO" id="GO:0016020">
    <property type="term" value="C:membrane"/>
    <property type="evidence" value="ECO:0007669"/>
    <property type="project" value="UniProtKB-SubCell"/>
</dbReference>
<name>A0A0D2EI21_9EURO</name>
<dbReference type="Gene3D" id="1.20.1250.20">
    <property type="entry name" value="MFS general substrate transporter like domains"/>
    <property type="match status" value="2"/>
</dbReference>
<evidence type="ECO:0000256" key="1">
    <source>
        <dbReference type="ARBA" id="ARBA00004141"/>
    </source>
</evidence>
<evidence type="ECO:0000256" key="4">
    <source>
        <dbReference type="ARBA" id="ARBA00022618"/>
    </source>
</evidence>
<feature type="transmembrane region" description="Helical" evidence="8">
    <location>
        <begin position="1208"/>
        <end position="1228"/>
    </location>
</feature>
<feature type="domain" description="Major facilitator superfamily (MFS) profile" evidence="9">
    <location>
        <begin position="1045"/>
        <end position="1241"/>
    </location>
</feature>
<keyword evidence="8" id="KW-1133">Transmembrane helix</keyword>
<keyword evidence="6" id="KW-0131">Cell cycle</keyword>
<feature type="region of interest" description="Disordered" evidence="7">
    <location>
        <begin position="621"/>
        <end position="642"/>
    </location>
</feature>
<feature type="transmembrane region" description="Helical" evidence="8">
    <location>
        <begin position="528"/>
        <end position="546"/>
    </location>
</feature>
<comment type="similarity">
    <text evidence="2">Belongs to the major facilitator superfamily. Monocarboxylate porter (TC 2.A.1.13) family.</text>
</comment>
<keyword evidence="4" id="KW-0132">Cell division</keyword>
<evidence type="ECO:0000256" key="8">
    <source>
        <dbReference type="SAM" id="Phobius"/>
    </source>
</evidence>
<dbReference type="GO" id="GO:0031145">
    <property type="term" value="P:anaphase-promoting complex-dependent catabolic process"/>
    <property type="evidence" value="ECO:0007669"/>
    <property type="project" value="InterPro"/>
</dbReference>
<reference evidence="11 12" key="1">
    <citation type="submission" date="2015-01" db="EMBL/GenBank/DDBJ databases">
        <title>The Genome Sequence of Exophiala xenobiotica CBS118157.</title>
        <authorList>
            <consortium name="The Broad Institute Genomics Platform"/>
            <person name="Cuomo C."/>
            <person name="de Hoog S."/>
            <person name="Gorbushina A."/>
            <person name="Stielow B."/>
            <person name="Teixiera M."/>
            <person name="Abouelleil A."/>
            <person name="Chapman S.B."/>
            <person name="Priest M."/>
            <person name="Young S.K."/>
            <person name="Wortman J."/>
            <person name="Nusbaum C."/>
            <person name="Birren B."/>
        </authorList>
    </citation>
    <scope>NUCLEOTIDE SEQUENCE [LARGE SCALE GENOMIC DNA]</scope>
    <source>
        <strain evidence="11 12">CBS 118157</strain>
    </source>
</reference>
<feature type="transmembrane region" description="Helical" evidence="8">
    <location>
        <begin position="847"/>
        <end position="872"/>
    </location>
</feature>
<evidence type="ECO:0000256" key="7">
    <source>
        <dbReference type="SAM" id="MobiDB-lite"/>
    </source>
</evidence>
<evidence type="ECO:0000256" key="3">
    <source>
        <dbReference type="ARBA" id="ARBA00006762"/>
    </source>
</evidence>
<feature type="transmembrane region" description="Helical" evidence="8">
    <location>
        <begin position="941"/>
        <end position="960"/>
    </location>
</feature>
<dbReference type="SUPFAM" id="SSF103473">
    <property type="entry name" value="MFS general substrate transporter"/>
    <property type="match status" value="1"/>
</dbReference>
<feature type="region of interest" description="Disordered" evidence="7">
    <location>
        <begin position="1"/>
        <end position="26"/>
    </location>
</feature>
<feature type="compositionally biased region" description="Polar residues" evidence="7">
    <location>
        <begin position="93"/>
        <end position="106"/>
    </location>
</feature>
<feature type="transmembrane region" description="Helical" evidence="8">
    <location>
        <begin position="892"/>
        <end position="912"/>
    </location>
</feature>
<evidence type="ECO:0000259" key="10">
    <source>
        <dbReference type="PROSITE" id="PS51284"/>
    </source>
</evidence>
<dbReference type="EMBL" id="KN847320">
    <property type="protein sequence ID" value="KIW54300.1"/>
    <property type="molecule type" value="Genomic_DNA"/>
</dbReference>
<dbReference type="InterPro" id="IPR004939">
    <property type="entry name" value="APC_su10/DOC_dom"/>
</dbReference>
<evidence type="ECO:0000256" key="6">
    <source>
        <dbReference type="ARBA" id="ARBA00023306"/>
    </source>
</evidence>
<dbReference type="InterPro" id="IPR011701">
    <property type="entry name" value="MFS"/>
</dbReference>
<evidence type="ECO:0000313" key="12">
    <source>
        <dbReference type="Proteomes" id="UP000054342"/>
    </source>
</evidence>
<dbReference type="AlphaFoldDB" id="A0A0D2EI21"/>
<evidence type="ECO:0008006" key="13">
    <source>
        <dbReference type="Google" id="ProtNLM"/>
    </source>
</evidence>
<dbReference type="CDD" id="cd17352">
    <property type="entry name" value="MFS_MCT_SLC16"/>
    <property type="match status" value="1"/>
</dbReference>
<feature type="transmembrane region" description="Helical" evidence="8">
    <location>
        <begin position="981"/>
        <end position="1001"/>
    </location>
</feature>
<feature type="compositionally biased region" description="Basic residues" evidence="7">
    <location>
        <begin position="1"/>
        <end position="10"/>
    </location>
</feature>
<dbReference type="SUPFAM" id="SSF49785">
    <property type="entry name" value="Galactose-binding domain-like"/>
    <property type="match status" value="1"/>
</dbReference>
<feature type="compositionally biased region" description="Low complexity" evidence="7">
    <location>
        <begin position="15"/>
        <end position="26"/>
    </location>
</feature>
<feature type="transmembrane region" description="Helical" evidence="8">
    <location>
        <begin position="1007"/>
        <end position="1028"/>
    </location>
</feature>
<feature type="region of interest" description="Disordered" evidence="7">
    <location>
        <begin position="322"/>
        <end position="345"/>
    </location>
</feature>
<evidence type="ECO:0000259" key="9">
    <source>
        <dbReference type="PROSITE" id="PS50850"/>
    </source>
</evidence>
<feature type="transmembrane region" description="Helical" evidence="8">
    <location>
        <begin position="1139"/>
        <end position="1165"/>
    </location>
</feature>
<dbReference type="PANTHER" id="PTHR11360">
    <property type="entry name" value="MONOCARBOXYLATE TRANSPORTER"/>
    <property type="match status" value="1"/>
</dbReference>
<dbReference type="InterPro" id="IPR012419">
    <property type="entry name" value="Cas1_AcylTrans_dom"/>
</dbReference>
<feature type="transmembrane region" description="Helical" evidence="8">
    <location>
        <begin position="919"/>
        <end position="935"/>
    </location>
</feature>
<keyword evidence="5" id="KW-0498">Mitosis</keyword>
<dbReference type="PROSITE" id="PS50850">
    <property type="entry name" value="MFS"/>
    <property type="match status" value="1"/>
</dbReference>
<proteinExistence type="inferred from homology"/>
<dbReference type="PROSITE" id="PS51284">
    <property type="entry name" value="DOC"/>
    <property type="match status" value="1"/>
</dbReference>
<dbReference type="GO" id="GO:0005680">
    <property type="term" value="C:anaphase-promoting complex"/>
    <property type="evidence" value="ECO:0007669"/>
    <property type="project" value="InterPro"/>
</dbReference>
<evidence type="ECO:0000256" key="2">
    <source>
        <dbReference type="ARBA" id="ARBA00006727"/>
    </source>
</evidence>
<dbReference type="GeneID" id="25328575"/>